<evidence type="ECO:0000259" key="7">
    <source>
        <dbReference type="Pfam" id="PF07980"/>
    </source>
</evidence>
<evidence type="ECO:0000313" key="9">
    <source>
        <dbReference type="Proteomes" id="UP000830401"/>
    </source>
</evidence>
<evidence type="ECO:0000256" key="6">
    <source>
        <dbReference type="SAM" id="MobiDB-lite"/>
    </source>
</evidence>
<evidence type="ECO:0000256" key="3">
    <source>
        <dbReference type="ARBA" id="ARBA00022729"/>
    </source>
</evidence>
<dbReference type="SUPFAM" id="SSF48452">
    <property type="entry name" value="TPR-like"/>
    <property type="match status" value="1"/>
</dbReference>
<evidence type="ECO:0000313" key="8">
    <source>
        <dbReference type="EMBL" id="UOQ69725.1"/>
    </source>
</evidence>
<comment type="similarity">
    <text evidence="2">Belongs to the SusD family.</text>
</comment>
<evidence type="ECO:0000256" key="5">
    <source>
        <dbReference type="ARBA" id="ARBA00023237"/>
    </source>
</evidence>
<evidence type="ECO:0000256" key="2">
    <source>
        <dbReference type="ARBA" id="ARBA00006275"/>
    </source>
</evidence>
<dbReference type="Proteomes" id="UP000830401">
    <property type="component" value="Plasmid unnamed7"/>
</dbReference>
<feature type="region of interest" description="Disordered" evidence="6">
    <location>
        <begin position="1"/>
        <end position="21"/>
    </location>
</feature>
<keyword evidence="9" id="KW-1185">Reference proteome</keyword>
<dbReference type="Gene3D" id="1.25.40.10">
    <property type="entry name" value="Tetratricopeptide repeat domain"/>
    <property type="match status" value="1"/>
</dbReference>
<dbReference type="Gene3D" id="1.25.40.390">
    <property type="match status" value="1"/>
</dbReference>
<feature type="domain" description="RagB/SusD" evidence="7">
    <location>
        <begin position="7"/>
        <end position="122"/>
    </location>
</feature>
<gene>
    <name evidence="8" type="ORF">MUN86_29890</name>
</gene>
<geneLocation type="plasmid" evidence="8 9">
    <name>unnamed7</name>
</geneLocation>
<organism evidence="8 9">
    <name type="scientific">Hymenobacter volaticus</name>
    <dbReference type="NCBI Taxonomy" id="2932254"/>
    <lineage>
        <taxon>Bacteria</taxon>
        <taxon>Pseudomonadati</taxon>
        <taxon>Bacteroidota</taxon>
        <taxon>Cytophagia</taxon>
        <taxon>Cytophagales</taxon>
        <taxon>Hymenobacteraceae</taxon>
        <taxon>Hymenobacter</taxon>
    </lineage>
</organism>
<comment type="subcellular location">
    <subcellularLocation>
        <location evidence="1">Cell outer membrane</location>
    </subcellularLocation>
</comment>
<keyword evidence="3" id="KW-0732">Signal</keyword>
<protein>
    <submittedName>
        <fullName evidence="8">RagB/SusD family nutrient uptake outer membrane protein</fullName>
    </submittedName>
</protein>
<dbReference type="InterPro" id="IPR012944">
    <property type="entry name" value="SusD_RagB_dom"/>
</dbReference>
<dbReference type="Pfam" id="PF07980">
    <property type="entry name" value="SusD_RagB"/>
    <property type="match status" value="1"/>
</dbReference>
<proteinExistence type="inferred from homology"/>
<reference evidence="8" key="1">
    <citation type="submission" date="2022-04" db="EMBL/GenBank/DDBJ databases">
        <title>Hymenobacter sp. isolated from the air.</title>
        <authorList>
            <person name="Won M."/>
            <person name="Lee C.-M."/>
            <person name="Woen H.-Y."/>
            <person name="Kwon S.-W."/>
        </authorList>
    </citation>
    <scope>NUCLEOTIDE SEQUENCE</scope>
    <source>
        <strain evidence="8">5420S-77</strain>
        <plasmid evidence="8">unnamed7</plasmid>
    </source>
</reference>
<accession>A0ABY4GFY8</accession>
<sequence length="154" mass="17456">MIDGEETSGARFNKYRPGRQSEAKNWSNDWILYRLTDIYFYKAEALMRENGGVATPEALRLVNDVHKRAFSTADTTKEAYTAATLTLPELLAERGREVIFEGKRRTDMVRFGTIITATWWTHQPSDPTKALFPIPQQHLAANPNLAQNPGYPAL</sequence>
<keyword evidence="5" id="KW-0998">Cell outer membrane</keyword>
<dbReference type="RefSeq" id="WP_245127573.1">
    <property type="nucleotide sequence ID" value="NZ_CP095068.1"/>
</dbReference>
<name>A0ABY4GFY8_9BACT</name>
<evidence type="ECO:0000256" key="4">
    <source>
        <dbReference type="ARBA" id="ARBA00023136"/>
    </source>
</evidence>
<dbReference type="InterPro" id="IPR011990">
    <property type="entry name" value="TPR-like_helical_dom_sf"/>
</dbReference>
<dbReference type="EMBL" id="CP095068">
    <property type="protein sequence ID" value="UOQ69725.1"/>
    <property type="molecule type" value="Genomic_DNA"/>
</dbReference>
<keyword evidence="4" id="KW-0472">Membrane</keyword>
<evidence type="ECO:0000256" key="1">
    <source>
        <dbReference type="ARBA" id="ARBA00004442"/>
    </source>
</evidence>
<keyword evidence="8" id="KW-0614">Plasmid</keyword>